<gene>
    <name evidence="1" type="ORF">NTG6680_2686</name>
</gene>
<evidence type="ECO:0000313" key="2">
    <source>
        <dbReference type="Proteomes" id="UP000839052"/>
    </source>
</evidence>
<proteinExistence type="predicted"/>
<dbReference type="EMBL" id="OU912926">
    <property type="protein sequence ID" value="CAG9933935.1"/>
    <property type="molecule type" value="Genomic_DNA"/>
</dbReference>
<organism evidence="1 2">
    <name type="scientific">Candidatus Nitrotoga arctica</name>
    <dbReference type="NCBI Taxonomy" id="453162"/>
    <lineage>
        <taxon>Bacteria</taxon>
        <taxon>Pseudomonadati</taxon>
        <taxon>Pseudomonadota</taxon>
        <taxon>Betaproteobacteria</taxon>
        <taxon>Nitrosomonadales</taxon>
        <taxon>Gallionellaceae</taxon>
        <taxon>Candidatus Nitrotoga</taxon>
    </lineage>
</organism>
<name>A0ABN8AS56_9PROT</name>
<keyword evidence="2" id="KW-1185">Reference proteome</keyword>
<dbReference type="Proteomes" id="UP000839052">
    <property type="component" value="Chromosome"/>
</dbReference>
<protein>
    <submittedName>
        <fullName evidence="1">Uncharacterized protein</fullName>
    </submittedName>
</protein>
<evidence type="ECO:0000313" key="1">
    <source>
        <dbReference type="EMBL" id="CAG9933935.1"/>
    </source>
</evidence>
<reference evidence="1 2" key="1">
    <citation type="submission" date="2021-10" db="EMBL/GenBank/DDBJ databases">
        <authorList>
            <person name="Koch H."/>
        </authorList>
    </citation>
    <scope>NUCLEOTIDE SEQUENCE [LARGE SCALE GENOMIC DNA]</scope>
    <source>
        <strain evidence="1">6680</strain>
    </source>
</reference>
<sequence length="46" mass="4979">MMSSGNANKRLSAVLRGTIKPELIKKLNAILVQLAARRVGVFKGLD</sequence>
<accession>A0ABN8AS56</accession>